<name>A0A8T0XIG6_PANVG</name>
<protein>
    <submittedName>
        <fullName evidence="2">Uncharacterized protein</fullName>
    </submittedName>
</protein>
<comment type="caution">
    <text evidence="2">The sequence shown here is derived from an EMBL/GenBank/DDBJ whole genome shotgun (WGS) entry which is preliminary data.</text>
</comment>
<organism evidence="2 3">
    <name type="scientific">Panicum virgatum</name>
    <name type="common">Blackwell switchgrass</name>
    <dbReference type="NCBI Taxonomy" id="38727"/>
    <lineage>
        <taxon>Eukaryota</taxon>
        <taxon>Viridiplantae</taxon>
        <taxon>Streptophyta</taxon>
        <taxon>Embryophyta</taxon>
        <taxon>Tracheophyta</taxon>
        <taxon>Spermatophyta</taxon>
        <taxon>Magnoliopsida</taxon>
        <taxon>Liliopsida</taxon>
        <taxon>Poales</taxon>
        <taxon>Poaceae</taxon>
        <taxon>PACMAD clade</taxon>
        <taxon>Panicoideae</taxon>
        <taxon>Panicodae</taxon>
        <taxon>Paniceae</taxon>
        <taxon>Panicinae</taxon>
        <taxon>Panicum</taxon>
        <taxon>Panicum sect. Hiantes</taxon>
    </lineage>
</organism>
<feature type="compositionally biased region" description="Basic residues" evidence="1">
    <location>
        <begin position="16"/>
        <end position="50"/>
    </location>
</feature>
<gene>
    <name evidence="2" type="ORF">PVAP13_1KG158300</name>
</gene>
<evidence type="ECO:0000256" key="1">
    <source>
        <dbReference type="SAM" id="MobiDB-lite"/>
    </source>
</evidence>
<feature type="region of interest" description="Disordered" evidence="1">
    <location>
        <begin position="1"/>
        <end position="50"/>
    </location>
</feature>
<dbReference type="EMBL" id="CM029037">
    <property type="protein sequence ID" value="KAG2657736.1"/>
    <property type="molecule type" value="Genomic_DNA"/>
</dbReference>
<evidence type="ECO:0000313" key="2">
    <source>
        <dbReference type="EMBL" id="KAG2657736.1"/>
    </source>
</evidence>
<accession>A0A8T0XIG6</accession>
<keyword evidence="3" id="KW-1185">Reference proteome</keyword>
<reference evidence="2" key="1">
    <citation type="submission" date="2020-05" db="EMBL/GenBank/DDBJ databases">
        <title>WGS assembly of Panicum virgatum.</title>
        <authorList>
            <person name="Lovell J.T."/>
            <person name="Jenkins J."/>
            <person name="Shu S."/>
            <person name="Juenger T.E."/>
            <person name="Schmutz J."/>
        </authorList>
    </citation>
    <scope>NUCLEOTIDE SEQUENCE</scope>
    <source>
        <strain evidence="2">AP13</strain>
    </source>
</reference>
<dbReference type="AlphaFoldDB" id="A0A8T0XIG6"/>
<dbReference type="Proteomes" id="UP000823388">
    <property type="component" value="Chromosome 1K"/>
</dbReference>
<sequence length="94" mass="11477">MAKTSPSTWAAPTPRGWRRRRRVRRGTSARDLKHPRRPERARAKRMRKRRRRLCKQLFSMDHRHQMFDIMPHELQLIPLGLFLRRCPALQEQLQ</sequence>
<evidence type="ECO:0000313" key="3">
    <source>
        <dbReference type="Proteomes" id="UP000823388"/>
    </source>
</evidence>
<proteinExistence type="predicted"/>